<reference evidence="1 2" key="1">
    <citation type="submission" date="2016-04" db="EMBL/GenBank/DDBJ databases">
        <authorList>
            <consortium name="Pathogen Informatics"/>
        </authorList>
    </citation>
    <scope>NUCLEOTIDE SEQUENCE [LARGE SCALE GENOMIC DNA]</scope>
    <source>
        <strain evidence="1 2">H050680373</strain>
    </source>
</reference>
<name>A0A157SL55_9BORD</name>
<gene>
    <name evidence="1" type="ORF">SAMEA3906486_03384</name>
</gene>
<evidence type="ECO:0000313" key="2">
    <source>
        <dbReference type="Proteomes" id="UP000076848"/>
    </source>
</evidence>
<dbReference type="Proteomes" id="UP000076848">
    <property type="component" value="Unassembled WGS sequence"/>
</dbReference>
<protein>
    <submittedName>
        <fullName evidence="1">Uncharacterized protein</fullName>
    </submittedName>
</protein>
<sequence length="49" mass="5192">MRHTILPWGAFPLGETAAGARRARLDLPSRRDGGFCFMGALMTGAEGTA</sequence>
<dbReference type="EMBL" id="FKIF01000007">
    <property type="protein sequence ID" value="SAI71157.1"/>
    <property type="molecule type" value="Genomic_DNA"/>
</dbReference>
<proteinExistence type="predicted"/>
<dbReference type="AlphaFoldDB" id="A0A157SL55"/>
<accession>A0A157SL55</accession>
<evidence type="ECO:0000313" key="1">
    <source>
        <dbReference type="EMBL" id="SAI71157.1"/>
    </source>
</evidence>
<keyword evidence="2" id="KW-1185">Reference proteome</keyword>
<organism evidence="1 2">
    <name type="scientific">Bordetella ansorpii</name>
    <dbReference type="NCBI Taxonomy" id="288768"/>
    <lineage>
        <taxon>Bacteria</taxon>
        <taxon>Pseudomonadati</taxon>
        <taxon>Pseudomonadota</taxon>
        <taxon>Betaproteobacteria</taxon>
        <taxon>Burkholderiales</taxon>
        <taxon>Alcaligenaceae</taxon>
        <taxon>Bordetella</taxon>
    </lineage>
</organism>